<evidence type="ECO:0000256" key="5">
    <source>
        <dbReference type="ARBA" id="ARBA00022723"/>
    </source>
</evidence>
<protein>
    <submittedName>
        <fullName evidence="11">Poly A polymerase</fullName>
    </submittedName>
</protein>
<evidence type="ECO:0000256" key="7">
    <source>
        <dbReference type="ARBA" id="ARBA00022842"/>
    </source>
</evidence>
<dbReference type="GO" id="GO:0046872">
    <property type="term" value="F:metal ion binding"/>
    <property type="evidence" value="ECO:0007669"/>
    <property type="project" value="UniProtKB-KW"/>
</dbReference>
<keyword evidence="7" id="KW-0460">Magnesium</keyword>
<dbReference type="Proteomes" id="UP000075799">
    <property type="component" value="Unassembled WGS sequence"/>
</dbReference>
<evidence type="ECO:0000259" key="9">
    <source>
        <dbReference type="Pfam" id="PF01743"/>
    </source>
</evidence>
<accession>A0A162GA45</accession>
<evidence type="ECO:0000256" key="2">
    <source>
        <dbReference type="ARBA" id="ARBA00022679"/>
    </source>
</evidence>
<evidence type="ECO:0000256" key="4">
    <source>
        <dbReference type="ARBA" id="ARBA00022695"/>
    </source>
</evidence>
<evidence type="ECO:0000313" key="12">
    <source>
        <dbReference type="Proteomes" id="UP000075799"/>
    </source>
</evidence>
<dbReference type="RefSeq" id="WP_063207705.1">
    <property type="nucleotide sequence ID" value="NZ_LUKD01000005.1"/>
</dbReference>
<dbReference type="EMBL" id="LUKD01000005">
    <property type="protein sequence ID" value="KYG65407.1"/>
    <property type="molecule type" value="Genomic_DNA"/>
</dbReference>
<dbReference type="Gene3D" id="3.30.460.10">
    <property type="entry name" value="Beta Polymerase, domain 2"/>
    <property type="match status" value="1"/>
</dbReference>
<dbReference type="GO" id="GO:0000049">
    <property type="term" value="F:tRNA binding"/>
    <property type="evidence" value="ECO:0007669"/>
    <property type="project" value="TreeGrafter"/>
</dbReference>
<proteinExistence type="inferred from homology"/>
<evidence type="ECO:0000256" key="1">
    <source>
        <dbReference type="ARBA" id="ARBA00001946"/>
    </source>
</evidence>
<dbReference type="Pfam" id="PF12627">
    <property type="entry name" value="PolyA_pol_RNAbd"/>
    <property type="match status" value="1"/>
</dbReference>
<dbReference type="GO" id="GO:0000166">
    <property type="term" value="F:nucleotide binding"/>
    <property type="evidence" value="ECO:0007669"/>
    <property type="project" value="UniProtKB-KW"/>
</dbReference>
<dbReference type="OrthoDB" id="5288233at2"/>
<dbReference type="GO" id="GO:0008033">
    <property type="term" value="P:tRNA processing"/>
    <property type="evidence" value="ECO:0007669"/>
    <property type="project" value="UniProtKB-KW"/>
</dbReference>
<comment type="caution">
    <text evidence="11">The sequence shown here is derived from an EMBL/GenBank/DDBJ whole genome shotgun (WGS) entry which is preliminary data.</text>
</comment>
<dbReference type="PANTHER" id="PTHR46173">
    <property type="entry name" value="CCA TRNA NUCLEOTIDYLTRANSFERASE 1, MITOCHONDRIAL"/>
    <property type="match status" value="1"/>
</dbReference>
<dbReference type="GO" id="GO:0016779">
    <property type="term" value="F:nucleotidyltransferase activity"/>
    <property type="evidence" value="ECO:0007669"/>
    <property type="project" value="UniProtKB-KW"/>
</dbReference>
<sequence>MSQVQHLLETHPHWPAVNAIYHKLQAAGYKAFLAGGCVRDALLGITANDLDVATNATPDQIEALFEKTVNVGKVFGVMRVIIGDADIEVATFRTDGDYKDGRRPDHVEFSSPEEDAKRRDFTVNALFYDLVAKKVLDYVDGEKDLKIKLIRTVGDAERRFKEDHLRLLRAARFVAQLDFSLDSATQTAIGAMASLVNTVSGERLRDEMGKLLKAKAASKGLRVMQETGLLKELFAFRLSDNSWQPRGPTKETWHFLSLFMRKASREELEKAVALLRLSVKEQRAILKSWELWQNPSAFLQKRRGEQLQALTDPGVLFALQVLLSEGTQSASIQNILDDWESWGAELPKPYLNGEDLKGKLSGKSIGVCLAEAFNEQLERRLDSREKALAWLQDYLQKEQHG</sequence>
<dbReference type="PANTHER" id="PTHR46173:SF1">
    <property type="entry name" value="CCA TRNA NUCLEOTIDYLTRANSFERASE 1, MITOCHONDRIAL"/>
    <property type="match status" value="1"/>
</dbReference>
<dbReference type="AlphaFoldDB" id="A0A162GA45"/>
<name>A0A162GA45_BDEBC</name>
<comment type="cofactor">
    <cofactor evidence="1">
        <name>Mg(2+)</name>
        <dbReference type="ChEBI" id="CHEBI:18420"/>
    </cofactor>
</comment>
<dbReference type="InterPro" id="IPR002646">
    <property type="entry name" value="PolA_pol_head_dom"/>
</dbReference>
<reference evidence="11 12" key="1">
    <citation type="submission" date="2016-03" db="EMBL/GenBank/DDBJ databases">
        <authorList>
            <person name="Ploux O."/>
        </authorList>
    </citation>
    <scope>NUCLEOTIDE SEQUENCE [LARGE SCALE GENOMIC DNA]</scope>
    <source>
        <strain evidence="11 12">EC13</strain>
    </source>
</reference>
<dbReference type="Gene3D" id="1.10.3090.10">
    <property type="entry name" value="cca-adding enzyme, domain 2"/>
    <property type="match status" value="1"/>
</dbReference>
<keyword evidence="8" id="KW-0694">RNA-binding</keyword>
<gene>
    <name evidence="11" type="ORF">AZI87_12755</name>
</gene>
<keyword evidence="6" id="KW-0547">Nucleotide-binding</keyword>
<keyword evidence="3" id="KW-0819">tRNA processing</keyword>
<keyword evidence="2 8" id="KW-0808">Transferase</keyword>
<evidence type="ECO:0000259" key="10">
    <source>
        <dbReference type="Pfam" id="PF12627"/>
    </source>
</evidence>
<dbReference type="InterPro" id="IPR032828">
    <property type="entry name" value="PolyA_RNA-bd"/>
</dbReference>
<keyword evidence="5" id="KW-0479">Metal-binding</keyword>
<evidence type="ECO:0000256" key="6">
    <source>
        <dbReference type="ARBA" id="ARBA00022741"/>
    </source>
</evidence>
<dbReference type="InterPro" id="IPR050264">
    <property type="entry name" value="Bact_CCA-adding_enz_type3_sf"/>
</dbReference>
<feature type="domain" description="tRNA nucleotidyltransferase/poly(A) polymerase RNA and SrmB- binding" evidence="10">
    <location>
        <begin position="178"/>
        <end position="234"/>
    </location>
</feature>
<dbReference type="CDD" id="cd05398">
    <property type="entry name" value="NT_ClassII-CCAase"/>
    <property type="match status" value="1"/>
</dbReference>
<dbReference type="Pfam" id="PF01743">
    <property type="entry name" value="PolyA_pol"/>
    <property type="match status" value="1"/>
</dbReference>
<evidence type="ECO:0000256" key="8">
    <source>
        <dbReference type="RuleBase" id="RU003953"/>
    </source>
</evidence>
<dbReference type="InterPro" id="IPR043519">
    <property type="entry name" value="NT_sf"/>
</dbReference>
<evidence type="ECO:0000313" key="11">
    <source>
        <dbReference type="EMBL" id="KYG65407.1"/>
    </source>
</evidence>
<feature type="domain" description="Poly A polymerase head" evidence="9">
    <location>
        <begin position="31"/>
        <end position="151"/>
    </location>
</feature>
<dbReference type="SUPFAM" id="SSF81301">
    <property type="entry name" value="Nucleotidyltransferase"/>
    <property type="match status" value="1"/>
</dbReference>
<organism evidence="11 12">
    <name type="scientific">Bdellovibrio bacteriovorus</name>
    <dbReference type="NCBI Taxonomy" id="959"/>
    <lineage>
        <taxon>Bacteria</taxon>
        <taxon>Pseudomonadati</taxon>
        <taxon>Bdellovibrionota</taxon>
        <taxon>Bdellovibrionia</taxon>
        <taxon>Bdellovibrionales</taxon>
        <taxon>Pseudobdellovibrionaceae</taxon>
        <taxon>Bdellovibrio</taxon>
    </lineage>
</organism>
<comment type="similarity">
    <text evidence="8">Belongs to the tRNA nucleotidyltransferase/poly(A) polymerase family.</text>
</comment>
<evidence type="ECO:0000256" key="3">
    <source>
        <dbReference type="ARBA" id="ARBA00022694"/>
    </source>
</evidence>
<keyword evidence="4" id="KW-0548">Nucleotidyltransferase</keyword>
<dbReference type="SUPFAM" id="SSF81891">
    <property type="entry name" value="Poly A polymerase C-terminal region-like"/>
    <property type="match status" value="1"/>
</dbReference>